<protein>
    <recommendedName>
        <fullName evidence="3">SH3 domain-containing protein</fullName>
    </recommendedName>
</protein>
<comment type="caution">
    <text evidence="1">The sequence shown here is derived from an EMBL/GenBank/DDBJ whole genome shotgun (WGS) entry which is preliminary data.</text>
</comment>
<reference evidence="2" key="1">
    <citation type="journal article" date="2019" name="Int. J. Syst. Evol. Microbiol.">
        <title>The Global Catalogue of Microorganisms (GCM) 10K type strain sequencing project: providing services to taxonomists for standard genome sequencing and annotation.</title>
        <authorList>
            <consortium name="The Broad Institute Genomics Platform"/>
            <consortium name="The Broad Institute Genome Sequencing Center for Infectious Disease"/>
            <person name="Wu L."/>
            <person name="Ma J."/>
        </authorList>
    </citation>
    <scope>NUCLEOTIDE SEQUENCE [LARGE SCALE GENOMIC DNA]</scope>
    <source>
        <strain evidence="2">CGMCC 4.7304</strain>
    </source>
</reference>
<evidence type="ECO:0000313" key="2">
    <source>
        <dbReference type="Proteomes" id="UP001596083"/>
    </source>
</evidence>
<dbReference type="Gene3D" id="2.30.30.40">
    <property type="entry name" value="SH3 Domains"/>
    <property type="match status" value="1"/>
</dbReference>
<dbReference type="RefSeq" id="WP_390313843.1">
    <property type="nucleotide sequence ID" value="NZ_JBHSPB010000001.1"/>
</dbReference>
<accession>A0ABW0YQP2</accession>
<evidence type="ECO:0000313" key="1">
    <source>
        <dbReference type="EMBL" id="MFC5718851.1"/>
    </source>
</evidence>
<gene>
    <name evidence="1" type="ORF">ACFP1Z_01485</name>
</gene>
<name>A0ABW0YQP2_9ACTN</name>
<keyword evidence="2" id="KW-1185">Reference proteome</keyword>
<organism evidence="1 2">
    <name type="scientific">Streptomyces gamaensis</name>
    <dbReference type="NCBI Taxonomy" id="1763542"/>
    <lineage>
        <taxon>Bacteria</taxon>
        <taxon>Bacillati</taxon>
        <taxon>Actinomycetota</taxon>
        <taxon>Actinomycetes</taxon>
        <taxon>Kitasatosporales</taxon>
        <taxon>Streptomycetaceae</taxon>
        <taxon>Streptomyces</taxon>
    </lineage>
</organism>
<dbReference type="Proteomes" id="UP001596083">
    <property type="component" value="Unassembled WGS sequence"/>
</dbReference>
<proteinExistence type="predicted"/>
<evidence type="ECO:0008006" key="3">
    <source>
        <dbReference type="Google" id="ProtNLM"/>
    </source>
</evidence>
<sequence>MESLTIRERPTSNSTALGILPKGARAYCGGGAEGGSYYACGKNGIHWISVNYRGIDGWVVLYCIDRP</sequence>
<dbReference type="EMBL" id="JBHSPB010000001">
    <property type="protein sequence ID" value="MFC5718851.1"/>
    <property type="molecule type" value="Genomic_DNA"/>
</dbReference>